<dbReference type="InterPro" id="IPR056743">
    <property type="entry name" value="TRM5-TYW2-like_MTfase"/>
</dbReference>
<evidence type="ECO:0000256" key="7">
    <source>
        <dbReference type="ARBA" id="ARBA00023128"/>
    </source>
</evidence>
<organism evidence="12 13">
    <name type="scientific">Cyclocybe aegerita</name>
    <name type="common">Black poplar mushroom</name>
    <name type="synonym">Agrocybe aegerita</name>
    <dbReference type="NCBI Taxonomy" id="1973307"/>
    <lineage>
        <taxon>Eukaryota</taxon>
        <taxon>Fungi</taxon>
        <taxon>Dikarya</taxon>
        <taxon>Basidiomycota</taxon>
        <taxon>Agaricomycotina</taxon>
        <taxon>Agaricomycetes</taxon>
        <taxon>Agaricomycetidae</taxon>
        <taxon>Agaricales</taxon>
        <taxon>Agaricineae</taxon>
        <taxon>Bolbitiaceae</taxon>
        <taxon>Cyclocybe</taxon>
    </lineage>
</organism>
<evidence type="ECO:0000256" key="5">
    <source>
        <dbReference type="ARBA" id="ARBA00022691"/>
    </source>
</evidence>
<keyword evidence="8 10" id="KW-0539">Nucleus</keyword>
<proteinExistence type="inferred from homology"/>
<keyword evidence="4 10" id="KW-0808">Transferase</keyword>
<dbReference type="InterPro" id="IPR025792">
    <property type="entry name" value="tRNA_Gua_MeTrfase_euk"/>
</dbReference>
<gene>
    <name evidence="10" type="primary">TRM5</name>
    <name evidence="12" type="ORF">AAE3_LOCUS6990</name>
</gene>
<dbReference type="SUPFAM" id="SSF53335">
    <property type="entry name" value="S-adenosyl-L-methionine-dependent methyltransferases"/>
    <property type="match status" value="1"/>
</dbReference>
<accession>A0A8S0W070</accession>
<keyword evidence="2 10" id="KW-0963">Cytoplasm</keyword>
<feature type="domain" description="SAM-dependent methyltransferase TRM5/TYW2-type" evidence="11">
    <location>
        <begin position="155"/>
        <end position="469"/>
    </location>
</feature>
<evidence type="ECO:0000313" key="13">
    <source>
        <dbReference type="Proteomes" id="UP000467700"/>
    </source>
</evidence>
<keyword evidence="5 10" id="KW-0949">S-adenosyl-L-methionine</keyword>
<dbReference type="InterPro" id="IPR029063">
    <property type="entry name" value="SAM-dependent_MTases_sf"/>
</dbReference>
<dbReference type="OrthoDB" id="408788at2759"/>
<dbReference type="EMBL" id="CACVBS010000046">
    <property type="protein sequence ID" value="CAA7264835.1"/>
    <property type="molecule type" value="Genomic_DNA"/>
</dbReference>
<reference evidence="12 13" key="1">
    <citation type="submission" date="2020-01" db="EMBL/GenBank/DDBJ databases">
        <authorList>
            <person name="Gupta K D."/>
        </authorList>
    </citation>
    <scope>NUCLEOTIDE SEQUENCE [LARGE SCALE GENOMIC DNA]</scope>
</reference>
<feature type="binding site" evidence="10">
    <location>
        <position position="379"/>
    </location>
    <ligand>
        <name>S-adenosyl-L-methionine</name>
        <dbReference type="ChEBI" id="CHEBI:59789"/>
    </ligand>
</feature>
<evidence type="ECO:0000313" key="12">
    <source>
        <dbReference type="EMBL" id="CAA7264835.1"/>
    </source>
</evidence>
<feature type="binding site" evidence="10">
    <location>
        <position position="244"/>
    </location>
    <ligand>
        <name>S-adenosyl-L-methionine</name>
        <dbReference type="ChEBI" id="CHEBI:59789"/>
    </ligand>
</feature>
<comment type="subcellular location">
    <subcellularLocation>
        <location evidence="10">Mitochondrion matrix</location>
    </subcellularLocation>
    <subcellularLocation>
        <location evidence="10">Nucleus</location>
    </subcellularLocation>
    <subcellularLocation>
        <location evidence="10">Cytoplasm</location>
    </subcellularLocation>
    <text evidence="10">Predominantly in the mitochondria and in the nucleus.</text>
</comment>
<dbReference type="InterPro" id="IPR030382">
    <property type="entry name" value="MeTrfase_TRM5/TYW2"/>
</dbReference>
<comment type="catalytic activity">
    <reaction evidence="9 10">
        <text>guanosine(37) in tRNA + S-adenosyl-L-methionine = N(1)-methylguanosine(37) in tRNA + S-adenosyl-L-homocysteine + H(+)</text>
        <dbReference type="Rhea" id="RHEA:36899"/>
        <dbReference type="Rhea" id="RHEA-COMP:10145"/>
        <dbReference type="Rhea" id="RHEA-COMP:10147"/>
        <dbReference type="ChEBI" id="CHEBI:15378"/>
        <dbReference type="ChEBI" id="CHEBI:57856"/>
        <dbReference type="ChEBI" id="CHEBI:59789"/>
        <dbReference type="ChEBI" id="CHEBI:73542"/>
        <dbReference type="ChEBI" id="CHEBI:74269"/>
        <dbReference type="EC" id="2.1.1.228"/>
    </reaction>
</comment>
<dbReference type="CDD" id="cd02440">
    <property type="entry name" value="AdoMet_MTases"/>
    <property type="match status" value="1"/>
</dbReference>
<dbReference type="PANTHER" id="PTHR23245">
    <property type="entry name" value="TRNA METHYLTRANSFERASE"/>
    <property type="match status" value="1"/>
</dbReference>
<dbReference type="GO" id="GO:0002939">
    <property type="term" value="P:tRNA N1-guanine methylation"/>
    <property type="evidence" value="ECO:0007669"/>
    <property type="project" value="TreeGrafter"/>
</dbReference>
<dbReference type="FunFam" id="3.30.300.110:FF:000001">
    <property type="entry name" value="tRNA (guanine(37)-N1)-methyltransferase"/>
    <property type="match status" value="1"/>
</dbReference>
<dbReference type="Gene3D" id="3.30.300.110">
    <property type="entry name" value="Met-10+ protein-like domains"/>
    <property type="match status" value="1"/>
</dbReference>
<keyword evidence="13" id="KW-1185">Reference proteome</keyword>
<dbReference type="AlphaFoldDB" id="A0A8S0W070"/>
<evidence type="ECO:0000256" key="10">
    <source>
        <dbReference type="HAMAP-Rule" id="MF_03152"/>
    </source>
</evidence>
<dbReference type="Proteomes" id="UP000467700">
    <property type="component" value="Unassembled WGS sequence"/>
</dbReference>
<name>A0A8S0W070_CYCAE</name>
<feature type="binding site" evidence="10">
    <location>
        <begin position="282"/>
        <end position="283"/>
    </location>
    <ligand>
        <name>S-adenosyl-L-methionine</name>
        <dbReference type="ChEBI" id="CHEBI:59789"/>
    </ligand>
</feature>
<sequence length="475" mass="54255">MLLARTLLSKQRQYLNIFSMSRHLSIDASPPPYNGPWDRLDKEAFRKSLTVLGARVPPEKTGAFLKTLALKDCIMDLPKIRTVVSDSSVPDGERLVLLRVSNQADIPPEARQFLDREAKGFVDHKIELDYNYWTADECLHAFLPEELRDGAPNGFAMTGHIAHVNLLDEYLPYKHIIGQLIMDKNKRVKTVVNKLNTIDNQFRFFKMELIAGEPDFVVEHHEADCRFTFDFTQVYWNSRLHTEHERLVEMFKPEELVADVFAGVGPFAVPAAKKGCAVLANDLNPNSAKYLRKNIDDNRVTELVRVSCEDGRDFIRASVSRVFDEPFLAYTGPKPSRMQEERERKRLQKLAAEGKPVPVSDPVENGKPPRRAIAHFVMNLPDSAITFLDAFRGILADDSRNLSGEYEQMPMVHCHCFTRELDIARAEEDIRQRVEEKLGHPLGNEISLHLVRSVAPSKEMYCISFRLPREVAFAR</sequence>
<dbReference type="HAMAP" id="MF_03152">
    <property type="entry name" value="TRM5"/>
    <property type="match status" value="1"/>
</dbReference>
<evidence type="ECO:0000256" key="3">
    <source>
        <dbReference type="ARBA" id="ARBA00022603"/>
    </source>
</evidence>
<evidence type="ECO:0000256" key="4">
    <source>
        <dbReference type="ARBA" id="ARBA00022679"/>
    </source>
</evidence>
<dbReference type="GO" id="GO:0005634">
    <property type="term" value="C:nucleus"/>
    <property type="evidence" value="ECO:0007669"/>
    <property type="project" value="UniProtKB-SubCell"/>
</dbReference>
<keyword evidence="7 10" id="KW-0496">Mitochondrion</keyword>
<comment type="similarity">
    <text evidence="1">Belongs to the class I-like SAM-binding methyltransferase superfamily. TRM5/TYW2 family.</text>
</comment>
<dbReference type="PROSITE" id="PS51684">
    <property type="entry name" value="SAM_MT_TRM5_TYW2"/>
    <property type="match status" value="1"/>
</dbReference>
<dbReference type="InterPro" id="IPR056744">
    <property type="entry name" value="TRM5/TYW2-like_N"/>
</dbReference>
<dbReference type="GO" id="GO:0070901">
    <property type="term" value="P:mitochondrial tRNA methylation"/>
    <property type="evidence" value="ECO:0007669"/>
    <property type="project" value="TreeGrafter"/>
</dbReference>
<keyword evidence="3 10" id="KW-0489">Methyltransferase</keyword>
<protein>
    <recommendedName>
        <fullName evidence="10">tRNA (guanine(37)-N1)-methyltransferase</fullName>
        <ecNumber evidence="10">2.1.1.228</ecNumber>
    </recommendedName>
    <alternativeName>
        <fullName evidence="10">M1G-methyltransferase</fullName>
    </alternativeName>
    <alternativeName>
        <fullName evidence="10">tRNA [GM37] methyltransferase</fullName>
    </alternativeName>
    <alternativeName>
        <fullName evidence="10">tRNA methyltransferase 5</fullName>
    </alternativeName>
</protein>
<keyword evidence="6 10" id="KW-0819">tRNA processing</keyword>
<dbReference type="Gene3D" id="3.40.50.150">
    <property type="entry name" value="Vaccinia Virus protein VP39"/>
    <property type="match status" value="1"/>
</dbReference>
<feature type="binding site" evidence="10">
    <location>
        <begin position="310"/>
        <end position="311"/>
    </location>
    <ligand>
        <name>S-adenosyl-L-methionine</name>
        <dbReference type="ChEBI" id="CHEBI:59789"/>
    </ligand>
</feature>
<dbReference type="GO" id="GO:0052906">
    <property type="term" value="F:tRNA (guanine(37)-N1)-methyltransferase activity"/>
    <property type="evidence" value="ECO:0007669"/>
    <property type="project" value="UniProtKB-UniRule"/>
</dbReference>
<evidence type="ECO:0000256" key="1">
    <source>
        <dbReference type="ARBA" id="ARBA00009775"/>
    </source>
</evidence>
<dbReference type="PANTHER" id="PTHR23245:SF36">
    <property type="entry name" value="TRNA (GUANINE(37)-N1)-METHYLTRANSFERASE"/>
    <property type="match status" value="1"/>
</dbReference>
<dbReference type="GO" id="GO:0005759">
    <property type="term" value="C:mitochondrial matrix"/>
    <property type="evidence" value="ECO:0007669"/>
    <property type="project" value="UniProtKB-SubCell"/>
</dbReference>
<evidence type="ECO:0000256" key="8">
    <source>
        <dbReference type="ARBA" id="ARBA00023242"/>
    </source>
</evidence>
<evidence type="ECO:0000259" key="11">
    <source>
        <dbReference type="PROSITE" id="PS51684"/>
    </source>
</evidence>
<evidence type="ECO:0000256" key="2">
    <source>
        <dbReference type="ARBA" id="ARBA00022490"/>
    </source>
</evidence>
<comment type="subunit">
    <text evidence="10">Monomer.</text>
</comment>
<evidence type="ECO:0000256" key="6">
    <source>
        <dbReference type="ARBA" id="ARBA00022694"/>
    </source>
</evidence>
<comment type="caution">
    <text evidence="12">The sequence shown here is derived from an EMBL/GenBank/DDBJ whole genome shotgun (WGS) entry which is preliminary data.</text>
</comment>
<evidence type="ECO:0000256" key="9">
    <source>
        <dbReference type="ARBA" id="ARBA00047783"/>
    </source>
</evidence>
<dbReference type="EC" id="2.1.1.228" evidence="10"/>
<comment type="function">
    <text evidence="10">Specifically methylates the N1 position of guanosine-37 in various cytoplasmic and mitochondrial tRNAs. Methylation is not dependent on the nature of the nucleoside 5' of the target nucleoside. This is the first step in the biosynthesis of wybutosine (yW), a modified base adjacent to the anticodon of tRNAs and required for accurate decoding.</text>
</comment>
<comment type="similarity">
    <text evidence="10">Belongs to the TRM5 / TYW2 family.</text>
</comment>
<dbReference type="Pfam" id="PF25133">
    <property type="entry name" value="TYW2_N_2"/>
    <property type="match status" value="1"/>
</dbReference>
<dbReference type="Pfam" id="PF02475">
    <property type="entry name" value="TRM5-TYW2_MTfase"/>
    <property type="match status" value="1"/>
</dbReference>